<feature type="coiled-coil region" evidence="4">
    <location>
        <begin position="311"/>
        <end position="345"/>
    </location>
</feature>
<dbReference type="EMBL" id="HBGO01029333">
    <property type="protein sequence ID" value="CAD9353162.1"/>
    <property type="molecule type" value="Transcribed_RNA"/>
</dbReference>
<dbReference type="Gene3D" id="3.40.50.300">
    <property type="entry name" value="P-loop containing nucleotide triphosphate hydrolases"/>
    <property type="match status" value="1"/>
</dbReference>
<sequence length="752" mass="85701">MREVRAELTKIKREAGNISDRMKALKEGARKAQGKLDRMNDDRARRNERIFRQNVKLAQTFEWIDQNRKMFRRRVWGPIVCEIQTETADVSAFVEQHVPYRCLVMYVVECEEDSNLLYREVRQKRNLPINISIVPLGRLEPVRHIYSHEKMDMLKRDHGILGVLEDQFVVPDPVLQVLRNEASVHAVLVGSDKTQESIDKQGLMDMLSAPGSRGGRMQQACVFTKHMNHFYKYTNNVSRYSGKTSMRVDDISQARMLAPGVSEDQKAAAEREVEKLGREIEELAPKEEEINKRYLGLQEEGQEIQRSLTEAKTAKTNLKNSQARLANARRKLEELEEAAASDSVEEKNVIIADLKKYSGCSIGELESAAQQHTVLMKNTYTLAGIKMTEDGLTATTRRLKEKLSEKKAESSSLEVEVTRAASDLKDAKKDLADFKAQAEEIAPMTDELKAKLIELPASLEEVDAALEEAAEKVDSIHDNPEVLVQYEKRKRQLAQIRDELENLNETQSNKRIQLETIKKNWEQALVNTIEKVNTLFAEYMAELGCAGEVSLRNGGEQENNRGDDNIPFYNFPEWGIEIRVKFRQESKLQVLSARVQSGGERSVSTIMYLMALQGLMVCPFRCVDEINQGLDERNERLVFKRIVLNSTKPPNGSSAPHQHSGQYFLITPKLLPNLTDIENEDVTVLCILNGPYNFKHFSDWDVDKFLGLRKHALRDTCHAGNQLSPNEEEEEENERTSRGGGTPQRKKRKTNS</sequence>
<dbReference type="AlphaFoldDB" id="A0A7S1ZZ83"/>
<reference evidence="6" key="1">
    <citation type="submission" date="2021-01" db="EMBL/GenBank/DDBJ databases">
        <authorList>
            <person name="Corre E."/>
            <person name="Pelletier E."/>
            <person name="Niang G."/>
            <person name="Scheremetjew M."/>
            <person name="Finn R."/>
            <person name="Kale V."/>
            <person name="Holt S."/>
            <person name="Cochrane G."/>
            <person name="Meng A."/>
            <person name="Brown T."/>
            <person name="Cohen L."/>
        </authorList>
    </citation>
    <scope>NUCLEOTIDE SEQUENCE</scope>
    <source>
        <strain evidence="6">Grunow 1884</strain>
    </source>
</reference>
<evidence type="ECO:0000256" key="2">
    <source>
        <dbReference type="ARBA" id="ARBA00018687"/>
    </source>
</evidence>
<dbReference type="GO" id="GO:0000724">
    <property type="term" value="P:double-strand break repair via homologous recombination"/>
    <property type="evidence" value="ECO:0007669"/>
    <property type="project" value="TreeGrafter"/>
</dbReference>
<accession>A0A7S1ZZ83</accession>
<evidence type="ECO:0000256" key="4">
    <source>
        <dbReference type="SAM" id="Coils"/>
    </source>
</evidence>
<dbReference type="GO" id="GO:0030915">
    <property type="term" value="C:Smc5-Smc6 complex"/>
    <property type="evidence" value="ECO:0007669"/>
    <property type="project" value="TreeGrafter"/>
</dbReference>
<dbReference type="GO" id="GO:0003697">
    <property type="term" value="F:single-stranded DNA binding"/>
    <property type="evidence" value="ECO:0007669"/>
    <property type="project" value="TreeGrafter"/>
</dbReference>
<dbReference type="GO" id="GO:0005634">
    <property type="term" value="C:nucleus"/>
    <property type="evidence" value="ECO:0007669"/>
    <property type="project" value="TreeGrafter"/>
</dbReference>
<evidence type="ECO:0000313" key="6">
    <source>
        <dbReference type="EMBL" id="CAD9353162.1"/>
    </source>
</evidence>
<evidence type="ECO:0000256" key="1">
    <source>
        <dbReference type="ARBA" id="ARBA00010171"/>
    </source>
</evidence>
<keyword evidence="3 4" id="KW-0175">Coiled coil</keyword>
<dbReference type="InterPro" id="IPR027417">
    <property type="entry name" value="P-loop_NTPase"/>
</dbReference>
<gene>
    <name evidence="6" type="ORF">OSIN01602_LOCUS16829</name>
</gene>
<protein>
    <recommendedName>
        <fullName evidence="2">Structural maintenance of chromosomes protein 5</fullName>
    </recommendedName>
</protein>
<dbReference type="SUPFAM" id="SSF52540">
    <property type="entry name" value="P-loop containing nucleoside triphosphate hydrolases"/>
    <property type="match status" value="1"/>
</dbReference>
<feature type="region of interest" description="Disordered" evidence="5">
    <location>
        <begin position="719"/>
        <end position="752"/>
    </location>
</feature>
<name>A0A7S1ZZ83_TRICV</name>
<organism evidence="6">
    <name type="scientific">Trieres chinensis</name>
    <name type="common">Marine centric diatom</name>
    <name type="synonym">Odontella sinensis</name>
    <dbReference type="NCBI Taxonomy" id="1514140"/>
    <lineage>
        <taxon>Eukaryota</taxon>
        <taxon>Sar</taxon>
        <taxon>Stramenopiles</taxon>
        <taxon>Ochrophyta</taxon>
        <taxon>Bacillariophyta</taxon>
        <taxon>Mediophyceae</taxon>
        <taxon>Biddulphiophycidae</taxon>
        <taxon>Eupodiscales</taxon>
        <taxon>Parodontellaceae</taxon>
        <taxon>Trieres</taxon>
    </lineage>
</organism>
<feature type="coiled-coil region" evidence="4">
    <location>
        <begin position="396"/>
        <end position="520"/>
    </location>
</feature>
<comment type="similarity">
    <text evidence="1">Belongs to the SMC family. SMC5 subfamily.</text>
</comment>
<dbReference type="PANTHER" id="PTHR45916">
    <property type="entry name" value="STRUCTURAL MAINTENANCE OF CHROMOSOMES PROTEIN 5"/>
    <property type="match status" value="1"/>
</dbReference>
<evidence type="ECO:0000256" key="5">
    <source>
        <dbReference type="SAM" id="MobiDB-lite"/>
    </source>
</evidence>
<feature type="coiled-coil region" evidence="4">
    <location>
        <begin position="1"/>
        <end position="42"/>
    </location>
</feature>
<proteinExistence type="inferred from homology"/>
<evidence type="ECO:0000256" key="3">
    <source>
        <dbReference type="ARBA" id="ARBA00023054"/>
    </source>
</evidence>
<dbReference type="PANTHER" id="PTHR45916:SF1">
    <property type="entry name" value="STRUCTURAL MAINTENANCE OF CHROMOSOMES PROTEIN 5"/>
    <property type="match status" value="1"/>
</dbReference>